<dbReference type="InterPro" id="IPR021741">
    <property type="entry name" value="DUF3311"/>
</dbReference>
<feature type="transmembrane region" description="Helical" evidence="1">
    <location>
        <begin position="31"/>
        <end position="56"/>
    </location>
</feature>
<evidence type="ECO:0000313" key="4">
    <source>
        <dbReference type="Proteomes" id="UP000036834"/>
    </source>
</evidence>
<gene>
    <name evidence="3" type="ORF">ADS79_01800</name>
    <name evidence="2" type="ORF">BRE01_16350</name>
</gene>
<dbReference type="EMBL" id="LGIQ01000002">
    <property type="protein sequence ID" value="KNB74449.1"/>
    <property type="molecule type" value="Genomic_DNA"/>
</dbReference>
<protein>
    <submittedName>
        <fullName evidence="2">Permease</fullName>
    </submittedName>
</protein>
<comment type="caution">
    <text evidence="3">The sequence shown here is derived from an EMBL/GenBank/DDBJ whole genome shotgun (WGS) entry which is preliminary data.</text>
</comment>
<sequence length="68" mass="7905">MTRKKLCYILSLIAYFGMPIGVLFIKSSEPYILGLPFLLFWMVLWILIGSSLMMVVHRLNPDAREEVE</sequence>
<keyword evidence="1" id="KW-0812">Transmembrane</keyword>
<dbReference type="RefSeq" id="WP_049736693.1">
    <property type="nucleotide sequence ID" value="NZ_BJON01000006.1"/>
</dbReference>
<keyword evidence="1" id="KW-1133">Transmembrane helix</keyword>
<accession>A0A0K9Z0G7</accession>
<organism evidence="3 4">
    <name type="scientific">Brevibacillus reuszeri</name>
    <dbReference type="NCBI Taxonomy" id="54915"/>
    <lineage>
        <taxon>Bacteria</taxon>
        <taxon>Bacillati</taxon>
        <taxon>Bacillota</taxon>
        <taxon>Bacilli</taxon>
        <taxon>Bacillales</taxon>
        <taxon>Paenibacillaceae</taxon>
        <taxon>Brevibacillus</taxon>
    </lineage>
</organism>
<evidence type="ECO:0000313" key="2">
    <source>
        <dbReference type="EMBL" id="GED67933.1"/>
    </source>
</evidence>
<evidence type="ECO:0000313" key="3">
    <source>
        <dbReference type="EMBL" id="KNB74449.1"/>
    </source>
</evidence>
<dbReference type="Pfam" id="PF11755">
    <property type="entry name" value="DUF3311"/>
    <property type="match status" value="1"/>
</dbReference>
<dbReference type="PATRIC" id="fig|54915.3.peg.5515"/>
<dbReference type="Proteomes" id="UP000036834">
    <property type="component" value="Unassembled WGS sequence"/>
</dbReference>
<keyword evidence="1" id="KW-0472">Membrane</keyword>
<dbReference type="AlphaFoldDB" id="A0A0K9Z0G7"/>
<evidence type="ECO:0000256" key="1">
    <source>
        <dbReference type="SAM" id="Phobius"/>
    </source>
</evidence>
<reference evidence="2 5" key="3">
    <citation type="submission" date="2019-06" db="EMBL/GenBank/DDBJ databases">
        <title>Whole genome shotgun sequence of Brevibacillus reuszeri NBRC 15719.</title>
        <authorList>
            <person name="Hosoyama A."/>
            <person name="Uohara A."/>
            <person name="Ohji S."/>
            <person name="Ichikawa N."/>
        </authorList>
    </citation>
    <scope>NUCLEOTIDE SEQUENCE [LARGE SCALE GENOMIC DNA]</scope>
    <source>
        <strain evidence="2 5">NBRC 15719</strain>
    </source>
</reference>
<reference evidence="4" key="1">
    <citation type="submission" date="2015-07" db="EMBL/GenBank/DDBJ databases">
        <title>Genome sequencing project for genomic taxonomy and phylogenomics of Bacillus-like bacteria.</title>
        <authorList>
            <person name="Liu B."/>
            <person name="Wang J."/>
            <person name="Zhu Y."/>
            <person name="Liu G."/>
            <person name="Chen Q."/>
            <person name="Chen Z."/>
            <person name="Lan J."/>
            <person name="Che J."/>
            <person name="Ge C."/>
            <person name="Shi H."/>
            <person name="Pan Z."/>
            <person name="Liu X."/>
        </authorList>
    </citation>
    <scope>NUCLEOTIDE SEQUENCE [LARGE SCALE GENOMIC DNA]</scope>
    <source>
        <strain evidence="4">DSM 9887</strain>
    </source>
</reference>
<keyword evidence="5" id="KW-1185">Reference proteome</keyword>
<reference evidence="3" key="2">
    <citation type="submission" date="2015-07" db="EMBL/GenBank/DDBJ databases">
        <title>MeaNS - Measles Nucleotide Surveillance Program.</title>
        <authorList>
            <person name="Tran T."/>
            <person name="Druce J."/>
        </authorList>
    </citation>
    <scope>NUCLEOTIDE SEQUENCE</scope>
    <source>
        <strain evidence="3">DSM 9887</strain>
    </source>
</reference>
<dbReference type="EMBL" id="BJON01000006">
    <property type="protein sequence ID" value="GED67933.1"/>
    <property type="molecule type" value="Genomic_DNA"/>
</dbReference>
<evidence type="ECO:0000313" key="5">
    <source>
        <dbReference type="Proteomes" id="UP000319578"/>
    </source>
</evidence>
<name>A0A0K9Z0G7_9BACL</name>
<proteinExistence type="predicted"/>
<dbReference type="STRING" id="54915.ADS79_01800"/>
<dbReference type="Proteomes" id="UP000319578">
    <property type="component" value="Unassembled WGS sequence"/>
</dbReference>
<feature type="transmembrane region" description="Helical" evidence="1">
    <location>
        <begin position="7"/>
        <end position="25"/>
    </location>
</feature>